<dbReference type="Proteomes" id="UP000807769">
    <property type="component" value="Unassembled WGS sequence"/>
</dbReference>
<dbReference type="RefSeq" id="XP_041198748.1">
    <property type="nucleotide sequence ID" value="XM_041342335.1"/>
</dbReference>
<organism evidence="1 2">
    <name type="scientific">Suillus subaureus</name>
    <dbReference type="NCBI Taxonomy" id="48587"/>
    <lineage>
        <taxon>Eukaryota</taxon>
        <taxon>Fungi</taxon>
        <taxon>Dikarya</taxon>
        <taxon>Basidiomycota</taxon>
        <taxon>Agaricomycotina</taxon>
        <taxon>Agaricomycetes</taxon>
        <taxon>Agaricomycetidae</taxon>
        <taxon>Boletales</taxon>
        <taxon>Suillineae</taxon>
        <taxon>Suillaceae</taxon>
        <taxon>Suillus</taxon>
    </lineage>
</organism>
<accession>A0A9P7EME4</accession>
<evidence type="ECO:0000313" key="2">
    <source>
        <dbReference type="Proteomes" id="UP000807769"/>
    </source>
</evidence>
<gene>
    <name evidence="1" type="ORF">BJ212DRAFT_1584050</name>
</gene>
<dbReference type="GeneID" id="64636351"/>
<reference evidence="1" key="1">
    <citation type="journal article" date="2020" name="New Phytol.">
        <title>Comparative genomics reveals dynamic genome evolution in host specialist ectomycorrhizal fungi.</title>
        <authorList>
            <person name="Lofgren L.A."/>
            <person name="Nguyen N.H."/>
            <person name="Vilgalys R."/>
            <person name="Ruytinx J."/>
            <person name="Liao H.L."/>
            <person name="Branco S."/>
            <person name="Kuo A."/>
            <person name="LaButti K."/>
            <person name="Lipzen A."/>
            <person name="Andreopoulos W."/>
            <person name="Pangilinan J."/>
            <person name="Riley R."/>
            <person name="Hundley H."/>
            <person name="Na H."/>
            <person name="Barry K."/>
            <person name="Grigoriev I.V."/>
            <person name="Stajich J.E."/>
            <person name="Kennedy P.G."/>
        </authorList>
    </citation>
    <scope>NUCLEOTIDE SEQUENCE</scope>
    <source>
        <strain evidence="1">MN1</strain>
    </source>
</reference>
<dbReference type="EMBL" id="JABBWG010000002">
    <property type="protein sequence ID" value="KAG1825495.1"/>
    <property type="molecule type" value="Genomic_DNA"/>
</dbReference>
<keyword evidence="2" id="KW-1185">Reference proteome</keyword>
<proteinExistence type="predicted"/>
<protein>
    <submittedName>
        <fullName evidence="1">Uncharacterized protein</fullName>
    </submittedName>
</protein>
<name>A0A9P7EME4_9AGAM</name>
<dbReference type="AlphaFoldDB" id="A0A9P7EME4"/>
<comment type="caution">
    <text evidence="1">The sequence shown here is derived from an EMBL/GenBank/DDBJ whole genome shotgun (WGS) entry which is preliminary data.</text>
</comment>
<sequence>MTEGVIDQGTNCTKLSSRSTDIAATYMEWYKRHTLYFKLKHNIKSIYLSIWRNNSRRRALLSLLTRVVQTSQREVTVPIQEWDRHPLDVVAILHEGHITRFVCDRFVEKDGTRGWYQSLGAQDDFASTEGHNNACLTHQMGTSIGGTMAPSRSS</sequence>
<evidence type="ECO:0000313" key="1">
    <source>
        <dbReference type="EMBL" id="KAG1825495.1"/>
    </source>
</evidence>